<reference evidence="1 2" key="1">
    <citation type="submission" date="2016-03" db="EMBL/GenBank/DDBJ databases">
        <title>Genome sequencing of Devosia sp. S37.</title>
        <authorList>
            <person name="Mohd Nor M."/>
        </authorList>
    </citation>
    <scope>NUCLEOTIDE SEQUENCE [LARGE SCALE GENOMIC DNA]</scope>
    <source>
        <strain evidence="1 2">S37</strain>
    </source>
</reference>
<dbReference type="Pfam" id="PF13455">
    <property type="entry name" value="MUG113"/>
    <property type="match status" value="1"/>
</dbReference>
<organism evidence="1 2">
    <name type="scientific">Devosia elaeis</name>
    <dbReference type="NCBI Taxonomy" id="1770058"/>
    <lineage>
        <taxon>Bacteria</taxon>
        <taxon>Pseudomonadati</taxon>
        <taxon>Pseudomonadota</taxon>
        <taxon>Alphaproteobacteria</taxon>
        <taxon>Hyphomicrobiales</taxon>
        <taxon>Devosiaceae</taxon>
        <taxon>Devosia</taxon>
    </lineage>
</organism>
<dbReference type="Proteomes" id="UP000078389">
    <property type="component" value="Unassembled WGS sequence"/>
</dbReference>
<dbReference type="RefSeq" id="WP_067454985.1">
    <property type="nucleotide sequence ID" value="NZ_LVVY01000079.1"/>
</dbReference>
<evidence type="ECO:0000313" key="2">
    <source>
        <dbReference type="Proteomes" id="UP000078389"/>
    </source>
</evidence>
<dbReference type="STRING" id="1770058.A3840_08800"/>
<dbReference type="AlphaFoldDB" id="A0A178I0I5"/>
<proteinExistence type="predicted"/>
<protein>
    <submittedName>
        <fullName evidence="1">Uncharacterized protein</fullName>
    </submittedName>
</protein>
<name>A0A178I0I5_9HYPH</name>
<sequence length="197" mass="22370">MQAANDNGFVRMTGGGNTNATLAMLERMHTEISAINADVPSRAPAGAFSVYVIGGVDPDFVKIGKASSVVSRLRSLQTGNPLRLFVHRIFKFEKTSFATKVETWAHQDAGRLYAGGVGEWFRCGSVEAHNLIADICEKERIACRVFTPKIESQWKLDEPVGQKYLEDEAERKQHYWEERDRRWQERQEQRNARRKAA</sequence>
<accession>A0A178I0I5</accession>
<gene>
    <name evidence="1" type="ORF">A3840_08800</name>
</gene>
<dbReference type="OrthoDB" id="8208963at2"/>
<keyword evidence="2" id="KW-1185">Reference proteome</keyword>
<comment type="caution">
    <text evidence="1">The sequence shown here is derived from an EMBL/GenBank/DDBJ whole genome shotgun (WGS) entry which is preliminary data.</text>
</comment>
<evidence type="ECO:0000313" key="1">
    <source>
        <dbReference type="EMBL" id="OAM77715.1"/>
    </source>
</evidence>
<dbReference type="EMBL" id="LVVY01000079">
    <property type="protein sequence ID" value="OAM77715.1"/>
    <property type="molecule type" value="Genomic_DNA"/>
</dbReference>